<keyword evidence="2" id="KW-1185">Reference proteome</keyword>
<feature type="non-terminal residue" evidence="1">
    <location>
        <position position="38"/>
    </location>
</feature>
<dbReference type="AlphaFoldDB" id="A0A087TU54"/>
<name>A0A087TU54_STEMI</name>
<evidence type="ECO:0000313" key="1">
    <source>
        <dbReference type="EMBL" id="KFM68643.1"/>
    </source>
</evidence>
<reference evidence="1 2" key="1">
    <citation type="submission" date="2013-11" db="EMBL/GenBank/DDBJ databases">
        <title>Genome sequencing of Stegodyphus mimosarum.</title>
        <authorList>
            <person name="Bechsgaard J."/>
        </authorList>
    </citation>
    <scope>NUCLEOTIDE SEQUENCE [LARGE SCALE GENOMIC DNA]</scope>
</reference>
<protein>
    <submittedName>
        <fullName evidence="1">Uncharacterized protein</fullName>
    </submittedName>
</protein>
<feature type="non-terminal residue" evidence="1">
    <location>
        <position position="1"/>
    </location>
</feature>
<accession>A0A087TU54</accession>
<proteinExistence type="predicted"/>
<sequence length="38" mass="4371">VPKLLILVIDLIINNVSHSFIQTPNKNTSRTSRFNCHH</sequence>
<organism evidence="1 2">
    <name type="scientific">Stegodyphus mimosarum</name>
    <name type="common">African social velvet spider</name>
    <dbReference type="NCBI Taxonomy" id="407821"/>
    <lineage>
        <taxon>Eukaryota</taxon>
        <taxon>Metazoa</taxon>
        <taxon>Ecdysozoa</taxon>
        <taxon>Arthropoda</taxon>
        <taxon>Chelicerata</taxon>
        <taxon>Arachnida</taxon>
        <taxon>Araneae</taxon>
        <taxon>Araneomorphae</taxon>
        <taxon>Entelegynae</taxon>
        <taxon>Eresoidea</taxon>
        <taxon>Eresidae</taxon>
        <taxon>Stegodyphus</taxon>
    </lineage>
</organism>
<dbReference type="Proteomes" id="UP000054359">
    <property type="component" value="Unassembled WGS sequence"/>
</dbReference>
<gene>
    <name evidence="1" type="ORF">X975_26583</name>
</gene>
<evidence type="ECO:0000313" key="2">
    <source>
        <dbReference type="Proteomes" id="UP000054359"/>
    </source>
</evidence>
<dbReference type="EMBL" id="KK116740">
    <property type="protein sequence ID" value="KFM68643.1"/>
    <property type="molecule type" value="Genomic_DNA"/>
</dbReference>